<dbReference type="CDD" id="cd11541">
    <property type="entry name" value="NTP-PPase_u4"/>
    <property type="match status" value="1"/>
</dbReference>
<sequence>MKLNEYQIKAKQTAKYKNKKEELILTTLGLAGETGEVVEKIKKLGRDKEYILDDEYLLAIKKELGDVLWYISNLSNNLGITLEDVAITNLEKLKKRHENGTINGEGDER</sequence>
<dbReference type="Pfam" id="PF03819">
    <property type="entry name" value="MazG"/>
    <property type="match status" value="1"/>
</dbReference>
<dbReference type="InterPro" id="IPR004518">
    <property type="entry name" value="MazG-like_dom"/>
</dbReference>
<evidence type="ECO:0000259" key="1">
    <source>
        <dbReference type="Pfam" id="PF03819"/>
    </source>
</evidence>
<dbReference type="PIRSF" id="PIRSF006639">
    <property type="entry name" value="UCP006639_pph"/>
    <property type="match status" value="1"/>
</dbReference>
<name>A0A172XCD3_BORTU</name>
<dbReference type="Proteomes" id="UP000264231">
    <property type="component" value="Chromosome"/>
</dbReference>
<dbReference type="SUPFAM" id="SSF101386">
    <property type="entry name" value="all-alpha NTP pyrophosphatases"/>
    <property type="match status" value="1"/>
</dbReference>
<accession>A0A172XCD3</accession>
<evidence type="ECO:0000313" key="3">
    <source>
        <dbReference type="Proteomes" id="UP000264231"/>
    </source>
</evidence>
<gene>
    <name evidence="2" type="ORF">A7978_03850</name>
</gene>
<dbReference type="OMA" id="MDFKTYQ"/>
<protein>
    <recommendedName>
        <fullName evidence="1">NTP pyrophosphohydrolase MazG-like domain-containing protein</fullName>
    </recommendedName>
</protein>
<dbReference type="AlphaFoldDB" id="A0A172XCD3"/>
<dbReference type="Gene3D" id="1.10.287.1080">
    <property type="entry name" value="MazG-like"/>
    <property type="match status" value="1"/>
</dbReference>
<feature type="domain" description="NTP pyrophosphohydrolase MazG-like" evidence="1">
    <location>
        <begin position="26"/>
        <end position="99"/>
    </location>
</feature>
<evidence type="ECO:0000313" key="2">
    <source>
        <dbReference type="EMBL" id="ANF34209.1"/>
    </source>
</evidence>
<dbReference type="EMBL" id="CP015629">
    <property type="protein sequence ID" value="ANF34209.1"/>
    <property type="molecule type" value="Genomic_DNA"/>
</dbReference>
<proteinExistence type="predicted"/>
<reference evidence="2 3" key="1">
    <citation type="submission" date="2016-05" db="EMBL/GenBank/DDBJ databases">
        <title>Chromosome and linear plasmid sequence of a 2015 human isolate of tick-borne relapsing fever spirochete, Borrelia turicatae.</title>
        <authorList>
            <person name="Kingry L.C."/>
            <person name="Dhwani B."/>
            <person name="Replogle A."/>
            <person name="Sexton C."/>
            <person name="Rowe L."/>
            <person name="Stermole B.M."/>
            <person name="Christensen A.M."/>
            <person name="Schriefer M.E."/>
        </authorList>
    </citation>
    <scope>NUCLEOTIDE SEQUENCE [LARGE SCALE GENOMIC DNA]</scope>
    <source>
        <strain evidence="2 3">BTE5EL</strain>
    </source>
</reference>
<dbReference type="RefSeq" id="WP_011772692.1">
    <property type="nucleotide sequence ID" value="NZ_CP015629.1"/>
</dbReference>
<organism evidence="2 3">
    <name type="scientific">Borrelia turicatae</name>
    <dbReference type="NCBI Taxonomy" id="142"/>
    <lineage>
        <taxon>Bacteria</taxon>
        <taxon>Pseudomonadati</taxon>
        <taxon>Spirochaetota</taxon>
        <taxon>Spirochaetia</taxon>
        <taxon>Spirochaetales</taxon>
        <taxon>Borreliaceae</taxon>
        <taxon>Borrelia</taxon>
    </lineage>
</organism>
<dbReference type="InterPro" id="IPR011379">
    <property type="entry name" value="MazG-related_GP37"/>
</dbReference>